<comment type="caution">
    <text evidence="1">The sequence shown here is derived from an EMBL/GenBank/DDBJ whole genome shotgun (WGS) entry which is preliminary data.</text>
</comment>
<keyword evidence="2" id="KW-1185">Reference proteome</keyword>
<name>A0ACA9MZM4_9GLOM</name>
<gene>
    <name evidence="1" type="ORF">RPERSI_LOCUS6214</name>
</gene>
<evidence type="ECO:0000313" key="1">
    <source>
        <dbReference type="EMBL" id="CAG8608606.1"/>
    </source>
</evidence>
<evidence type="ECO:0000313" key="2">
    <source>
        <dbReference type="Proteomes" id="UP000789920"/>
    </source>
</evidence>
<proteinExistence type="predicted"/>
<reference evidence="1" key="1">
    <citation type="submission" date="2021-06" db="EMBL/GenBank/DDBJ databases">
        <authorList>
            <person name="Kallberg Y."/>
            <person name="Tangrot J."/>
            <person name="Rosling A."/>
        </authorList>
    </citation>
    <scope>NUCLEOTIDE SEQUENCE</scope>
    <source>
        <strain evidence="1">MA461A</strain>
    </source>
</reference>
<sequence length="40" mass="4338">ILLSTKPSPTLLAGPFQAAGDEFELLTQIQIKNVLDKDVI</sequence>
<feature type="non-terminal residue" evidence="1">
    <location>
        <position position="1"/>
    </location>
</feature>
<accession>A0ACA9MZM4</accession>
<dbReference type="Proteomes" id="UP000789920">
    <property type="component" value="Unassembled WGS sequence"/>
</dbReference>
<protein>
    <submittedName>
        <fullName evidence="1">26866_t:CDS:1</fullName>
    </submittedName>
</protein>
<dbReference type="EMBL" id="CAJVQC010009739">
    <property type="protein sequence ID" value="CAG8608606.1"/>
    <property type="molecule type" value="Genomic_DNA"/>
</dbReference>
<organism evidence="1 2">
    <name type="scientific">Racocetra persica</name>
    <dbReference type="NCBI Taxonomy" id="160502"/>
    <lineage>
        <taxon>Eukaryota</taxon>
        <taxon>Fungi</taxon>
        <taxon>Fungi incertae sedis</taxon>
        <taxon>Mucoromycota</taxon>
        <taxon>Glomeromycotina</taxon>
        <taxon>Glomeromycetes</taxon>
        <taxon>Diversisporales</taxon>
        <taxon>Gigasporaceae</taxon>
        <taxon>Racocetra</taxon>
    </lineage>
</organism>